<proteinExistence type="predicted"/>
<evidence type="ECO:0000313" key="3">
    <source>
        <dbReference type="EMBL" id="KAG2429322.1"/>
    </source>
</evidence>
<evidence type="ECO:0000256" key="1">
    <source>
        <dbReference type="SAM" id="MobiDB-lite"/>
    </source>
</evidence>
<organism evidence="3 4">
    <name type="scientific">Chlamydomonas incerta</name>
    <dbReference type="NCBI Taxonomy" id="51695"/>
    <lineage>
        <taxon>Eukaryota</taxon>
        <taxon>Viridiplantae</taxon>
        <taxon>Chlorophyta</taxon>
        <taxon>core chlorophytes</taxon>
        <taxon>Chlorophyceae</taxon>
        <taxon>CS clade</taxon>
        <taxon>Chlamydomonadales</taxon>
        <taxon>Chlamydomonadaceae</taxon>
        <taxon>Chlamydomonas</taxon>
    </lineage>
</organism>
<dbReference type="Proteomes" id="UP000650467">
    <property type="component" value="Unassembled WGS sequence"/>
</dbReference>
<keyword evidence="2" id="KW-1133">Transmembrane helix</keyword>
<dbReference type="AlphaFoldDB" id="A0A835SLD8"/>
<feature type="transmembrane region" description="Helical" evidence="2">
    <location>
        <begin position="370"/>
        <end position="391"/>
    </location>
</feature>
<gene>
    <name evidence="3" type="ORF">HXX76_011089</name>
</gene>
<protein>
    <submittedName>
        <fullName evidence="3">Uncharacterized protein</fullName>
    </submittedName>
</protein>
<evidence type="ECO:0000256" key="2">
    <source>
        <dbReference type="SAM" id="Phobius"/>
    </source>
</evidence>
<keyword evidence="2" id="KW-0812">Transmembrane</keyword>
<sequence length="396" mass="41279">MAPGSGASATAAGGGDNTVAEAFALCSRLDPDQLTQVLKRLYDAAGPDRALSLRALHKRGVGVGALTPTTRAALVEGCLVSEQRQVLLELLRQDVSRDLRCSVQAALLRVASSPPASGSAAAAAAAAAVAADAGIDVAAAAAAAAAVPVPPADCAGFERRVQQLSGEQLAAVMMEGPWLRQLMQRLQPHLKSGDWDTAVAAAGRISPTLREVLRRTPCPAVAPLHHTAQAVAGLLLSGGRPRATPHLWPLTSLRISKLLQRCGYYSCLVQEPDITHSQQLQQLQPRPQLLDRLPKAALERLLLEYIRGAHAHHQPASRTALLPDAGHGAAEASTHDDAQEQQEAAAAAAARPQEAASPGSGGGSRMRTTVLVLGGSLVLVTAGVQAARWYCYGRKQ</sequence>
<keyword evidence="2" id="KW-0472">Membrane</keyword>
<feature type="region of interest" description="Disordered" evidence="1">
    <location>
        <begin position="324"/>
        <end position="365"/>
    </location>
</feature>
<dbReference type="OrthoDB" id="10601511at2759"/>
<dbReference type="EMBL" id="JAEHOC010000031">
    <property type="protein sequence ID" value="KAG2429322.1"/>
    <property type="molecule type" value="Genomic_DNA"/>
</dbReference>
<keyword evidence="4" id="KW-1185">Reference proteome</keyword>
<evidence type="ECO:0000313" key="4">
    <source>
        <dbReference type="Proteomes" id="UP000650467"/>
    </source>
</evidence>
<name>A0A835SLD8_CHLIN</name>
<comment type="caution">
    <text evidence="3">The sequence shown here is derived from an EMBL/GenBank/DDBJ whole genome shotgun (WGS) entry which is preliminary data.</text>
</comment>
<feature type="compositionally biased region" description="Low complexity" evidence="1">
    <location>
        <begin position="341"/>
        <end position="356"/>
    </location>
</feature>
<accession>A0A835SLD8</accession>
<reference evidence="3" key="1">
    <citation type="journal article" date="2020" name="bioRxiv">
        <title>Comparative genomics of Chlamydomonas.</title>
        <authorList>
            <person name="Craig R.J."/>
            <person name="Hasan A.R."/>
            <person name="Ness R.W."/>
            <person name="Keightley P.D."/>
        </authorList>
    </citation>
    <scope>NUCLEOTIDE SEQUENCE</scope>
    <source>
        <strain evidence="3">SAG 7.73</strain>
    </source>
</reference>